<dbReference type="GO" id="GO:0035435">
    <property type="term" value="P:phosphate ion transmembrane transport"/>
    <property type="evidence" value="ECO:0007669"/>
    <property type="project" value="TreeGrafter"/>
</dbReference>
<reference evidence="10" key="1">
    <citation type="submission" date="2022-11" db="UniProtKB">
        <authorList>
            <consortium name="WormBaseParasite"/>
        </authorList>
    </citation>
    <scope>IDENTIFICATION</scope>
</reference>
<dbReference type="Proteomes" id="UP000887578">
    <property type="component" value="Unplaced"/>
</dbReference>
<name>A0A914QY41_9BILA</name>
<keyword evidence="6 8" id="KW-1133">Transmembrane helix</keyword>
<feature type="transmembrane region" description="Helical" evidence="8">
    <location>
        <begin position="331"/>
        <end position="352"/>
    </location>
</feature>
<feature type="transmembrane region" description="Helical" evidence="8">
    <location>
        <begin position="50"/>
        <end position="68"/>
    </location>
</feature>
<dbReference type="GO" id="GO:0016020">
    <property type="term" value="C:membrane"/>
    <property type="evidence" value="ECO:0007669"/>
    <property type="project" value="UniProtKB-SubCell"/>
</dbReference>
<keyword evidence="3" id="KW-0813">Transport</keyword>
<evidence type="ECO:0000256" key="6">
    <source>
        <dbReference type="ARBA" id="ARBA00022989"/>
    </source>
</evidence>
<evidence type="ECO:0000256" key="3">
    <source>
        <dbReference type="ARBA" id="ARBA00022448"/>
    </source>
</evidence>
<dbReference type="Pfam" id="PF01384">
    <property type="entry name" value="PHO4"/>
    <property type="match status" value="1"/>
</dbReference>
<dbReference type="AlphaFoldDB" id="A0A914QY41"/>
<evidence type="ECO:0000313" key="9">
    <source>
        <dbReference type="Proteomes" id="UP000887578"/>
    </source>
</evidence>
<keyword evidence="5 8" id="KW-0812">Transmembrane</keyword>
<keyword evidence="4" id="KW-0592">Phosphate transport</keyword>
<feature type="transmembrane region" description="Helical" evidence="8">
    <location>
        <begin position="206"/>
        <end position="229"/>
    </location>
</feature>
<feature type="transmembrane region" description="Helical" evidence="8">
    <location>
        <begin position="241"/>
        <end position="260"/>
    </location>
</feature>
<evidence type="ECO:0000313" key="10">
    <source>
        <dbReference type="WBParaSite" id="PDA_v2.g8795.t1"/>
    </source>
</evidence>
<accession>A0A914QY41</accession>
<dbReference type="PANTHER" id="PTHR11101">
    <property type="entry name" value="PHOSPHATE TRANSPORTER"/>
    <property type="match status" value="1"/>
</dbReference>
<dbReference type="PANTHER" id="PTHR11101:SF67">
    <property type="entry name" value="PHOSPHATE TRANSPORTER"/>
    <property type="match status" value="1"/>
</dbReference>
<dbReference type="WBParaSite" id="PDA_v2.g8795.t1">
    <property type="protein sequence ID" value="PDA_v2.g8795.t1"/>
    <property type="gene ID" value="PDA_v2.g8795"/>
</dbReference>
<keyword evidence="9" id="KW-1185">Reference proteome</keyword>
<sequence length="356" mass="38942">MVLRRRNPLECGYRILPVFFFAVFAFNSVAVLYNGSKVLGLSGFSIESTAIYSIIIGAIAAALSHFILKPWLRKWVERKEAEINERTIVVVKTAENYSSIVMENNGDKRLSLAPSSVSSSVADLTSNSSKMPITMSSKEYSRKQNFECSFSGFWKWLIPAKNRIEDAKTLRMFSSLQIFTACFAGFAHGANDVRFAYLKKCIFSVYAFKIIGMSPCNAIAPITALLSIYSDLNVLQTSPTPLYILFFGIASVCIGLWILGHRVIKTIGDQVTEVNPASGFVIEFGAATTAMIASKLGLPISTTHALVGSVVGVGIVKSGEGVDWKVFRNIALSWFITLPASGIIAAGIMYFLQFAI</sequence>
<evidence type="ECO:0000256" key="4">
    <source>
        <dbReference type="ARBA" id="ARBA00022592"/>
    </source>
</evidence>
<evidence type="ECO:0000256" key="8">
    <source>
        <dbReference type="SAM" id="Phobius"/>
    </source>
</evidence>
<feature type="transmembrane region" description="Helical" evidence="8">
    <location>
        <begin position="12"/>
        <end position="30"/>
    </location>
</feature>
<proteinExistence type="inferred from homology"/>
<comment type="subcellular location">
    <subcellularLocation>
        <location evidence="1">Membrane</location>
        <topology evidence="1">Multi-pass membrane protein</topology>
    </subcellularLocation>
</comment>
<dbReference type="InterPro" id="IPR001204">
    <property type="entry name" value="Phos_transporter"/>
</dbReference>
<dbReference type="GO" id="GO:0005315">
    <property type="term" value="F:phosphate transmembrane transporter activity"/>
    <property type="evidence" value="ECO:0007669"/>
    <property type="project" value="InterPro"/>
</dbReference>
<evidence type="ECO:0000256" key="1">
    <source>
        <dbReference type="ARBA" id="ARBA00004141"/>
    </source>
</evidence>
<evidence type="ECO:0000256" key="2">
    <source>
        <dbReference type="ARBA" id="ARBA00009916"/>
    </source>
</evidence>
<comment type="similarity">
    <text evidence="2">Belongs to the inorganic phosphate transporter (PiT) (TC 2.A.20) family.</text>
</comment>
<evidence type="ECO:0000256" key="5">
    <source>
        <dbReference type="ARBA" id="ARBA00022692"/>
    </source>
</evidence>
<evidence type="ECO:0000256" key="7">
    <source>
        <dbReference type="ARBA" id="ARBA00023136"/>
    </source>
</evidence>
<protein>
    <submittedName>
        <fullName evidence="10">Phosphate transporter</fullName>
    </submittedName>
</protein>
<feature type="transmembrane region" description="Helical" evidence="8">
    <location>
        <begin position="296"/>
        <end position="316"/>
    </location>
</feature>
<keyword evidence="7 8" id="KW-0472">Membrane</keyword>
<organism evidence="9 10">
    <name type="scientific">Panagrolaimus davidi</name>
    <dbReference type="NCBI Taxonomy" id="227884"/>
    <lineage>
        <taxon>Eukaryota</taxon>
        <taxon>Metazoa</taxon>
        <taxon>Ecdysozoa</taxon>
        <taxon>Nematoda</taxon>
        <taxon>Chromadorea</taxon>
        <taxon>Rhabditida</taxon>
        <taxon>Tylenchina</taxon>
        <taxon>Panagrolaimomorpha</taxon>
        <taxon>Panagrolaimoidea</taxon>
        <taxon>Panagrolaimidae</taxon>
        <taxon>Panagrolaimus</taxon>
    </lineage>
</organism>